<dbReference type="InterPro" id="IPR001789">
    <property type="entry name" value="Sig_transdc_resp-reg_receiver"/>
</dbReference>
<accession>A0A951IX07</accession>
<sequence>MKDMIVHILLAEDNDGDILLTSELIEESPYQCPLTVVKDGAAAVDYLFKKGPYKNAQVPDVIFLDINMPKRSGLEVLKAVKNDPKLMHIPTAILTTSSSTKDKMDAQKLSADFYFTKPLEVIDLEKVIKSIRK</sequence>
<dbReference type="PANTHER" id="PTHR44520">
    <property type="entry name" value="RESPONSE REGULATOR RCP1-RELATED"/>
    <property type="match status" value="1"/>
</dbReference>
<feature type="domain" description="Response regulatory" evidence="2">
    <location>
        <begin position="7"/>
        <end position="132"/>
    </location>
</feature>
<keyword evidence="1" id="KW-0597">Phosphoprotein</keyword>
<dbReference type="SMART" id="SM00448">
    <property type="entry name" value="REC"/>
    <property type="match status" value="1"/>
</dbReference>
<protein>
    <submittedName>
        <fullName evidence="3">Response regulator</fullName>
    </submittedName>
</protein>
<dbReference type="PANTHER" id="PTHR44520:SF2">
    <property type="entry name" value="RESPONSE REGULATOR RCP1"/>
    <property type="match status" value="1"/>
</dbReference>
<keyword evidence="4" id="KW-1185">Reference proteome</keyword>
<dbReference type="PROSITE" id="PS50110">
    <property type="entry name" value="RESPONSE_REGULATORY"/>
    <property type="match status" value="1"/>
</dbReference>
<evidence type="ECO:0000313" key="4">
    <source>
        <dbReference type="Proteomes" id="UP000727490"/>
    </source>
</evidence>
<dbReference type="GO" id="GO:0000160">
    <property type="term" value="P:phosphorelay signal transduction system"/>
    <property type="evidence" value="ECO:0007669"/>
    <property type="project" value="InterPro"/>
</dbReference>
<evidence type="ECO:0000313" key="3">
    <source>
        <dbReference type="EMBL" id="MBW3468650.1"/>
    </source>
</evidence>
<dbReference type="AlphaFoldDB" id="A0A951IX07"/>
<dbReference type="EMBL" id="RPHB01000005">
    <property type="protein sequence ID" value="MBW3468650.1"/>
    <property type="molecule type" value="Genomic_DNA"/>
</dbReference>
<dbReference type="RefSeq" id="WP_219290285.1">
    <property type="nucleotide sequence ID" value="NZ_RPHB01000005.1"/>
</dbReference>
<name>A0A951IX07_9BACT</name>
<comment type="caution">
    <text evidence="3">The sequence shown here is derived from an EMBL/GenBank/DDBJ whole genome shotgun (WGS) entry which is preliminary data.</text>
</comment>
<feature type="modified residue" description="4-aspartylphosphate" evidence="1">
    <location>
        <position position="65"/>
    </location>
</feature>
<dbReference type="InterPro" id="IPR052893">
    <property type="entry name" value="TCS_response_regulator"/>
</dbReference>
<evidence type="ECO:0000259" key="2">
    <source>
        <dbReference type="PROSITE" id="PS50110"/>
    </source>
</evidence>
<reference evidence="3 4" key="1">
    <citation type="journal article" date="2020" name="Syst. Appl. Microbiol.">
        <title>Arthrospiribacter ruber gen. nov., sp. nov., a novel bacterium isolated from Arthrospira cultures.</title>
        <authorList>
            <person name="Waleron M."/>
            <person name="Misztak A."/>
            <person name="Waleron M.M."/>
            <person name="Furmaniak M."/>
            <person name="Mrozik A."/>
            <person name="Waleron K."/>
        </authorList>
    </citation>
    <scope>NUCLEOTIDE SEQUENCE [LARGE SCALE GENOMIC DNA]</scope>
    <source>
        <strain evidence="3 4">DPMB0001</strain>
    </source>
</reference>
<organism evidence="3 4">
    <name type="scientific">Arthrospiribacter ruber</name>
    <dbReference type="NCBI Taxonomy" id="2487934"/>
    <lineage>
        <taxon>Bacteria</taxon>
        <taxon>Pseudomonadati</taxon>
        <taxon>Bacteroidota</taxon>
        <taxon>Cytophagia</taxon>
        <taxon>Cytophagales</taxon>
        <taxon>Cyclobacteriaceae</taxon>
        <taxon>Arthrospiribacter</taxon>
    </lineage>
</organism>
<gene>
    <name evidence="3" type="ORF">EGN73_12620</name>
</gene>
<dbReference type="Proteomes" id="UP000727490">
    <property type="component" value="Unassembled WGS sequence"/>
</dbReference>
<dbReference type="Pfam" id="PF00072">
    <property type="entry name" value="Response_reg"/>
    <property type="match status" value="1"/>
</dbReference>
<evidence type="ECO:0000256" key="1">
    <source>
        <dbReference type="PROSITE-ProRule" id="PRU00169"/>
    </source>
</evidence>
<proteinExistence type="predicted"/>
<dbReference type="CDD" id="cd17557">
    <property type="entry name" value="REC_Rcp-like"/>
    <property type="match status" value="1"/>
</dbReference>